<dbReference type="OrthoDB" id="556778at2"/>
<feature type="domain" description="Peptidase C39-like" evidence="2">
    <location>
        <begin position="92"/>
        <end position="215"/>
    </location>
</feature>
<sequence>MDAAAATAEDCSSAMTTSAGSATPAAAQAPFSAERWRQFWDHWKAQPQQLDGIEQLRQAVMAADPQVLTEAAPWRQTFSSAPPAPAHANPLPVAWENQNDNASGTGYRECFSSSCAMLARYWGKVSGDDAYNVIRARYGDTTSAEAQLAALRSLGLTAHFATNGHRTTLEEQIKLGRPVAVGWLHHGPASAPSGGGHWSVVIGFTETAAIHNDPNGEADLVHGGYTANTNGAAQHYSWKNWLPRWQVDGPGTGWLLTCHP</sequence>
<evidence type="ECO:0000256" key="1">
    <source>
        <dbReference type="SAM" id="MobiDB-lite"/>
    </source>
</evidence>
<dbReference type="Gene3D" id="3.90.70.10">
    <property type="entry name" value="Cysteine proteinases"/>
    <property type="match status" value="1"/>
</dbReference>
<proteinExistence type="predicted"/>
<keyword evidence="4" id="KW-1185">Reference proteome</keyword>
<comment type="caution">
    <text evidence="3">The sequence shown here is derived from an EMBL/GenBank/DDBJ whole genome shotgun (WGS) entry which is preliminary data.</text>
</comment>
<evidence type="ECO:0000313" key="3">
    <source>
        <dbReference type="EMBL" id="PSJ06581.1"/>
    </source>
</evidence>
<name>A0A2P7MZF9_9CYAN</name>
<accession>A0A2P7MZF9</accession>
<organism evidence="3 4">
    <name type="scientific">Cyanobium usitatum str. Tous</name>
    <dbReference type="NCBI Taxonomy" id="2116684"/>
    <lineage>
        <taxon>Bacteria</taxon>
        <taxon>Bacillati</taxon>
        <taxon>Cyanobacteriota</taxon>
        <taxon>Cyanophyceae</taxon>
        <taxon>Synechococcales</taxon>
        <taxon>Prochlorococcaceae</taxon>
        <taxon>Cyanobium</taxon>
    </lineage>
</organism>
<dbReference type="EMBL" id="PXXO01000003">
    <property type="protein sequence ID" value="PSJ06581.1"/>
    <property type="molecule type" value="Genomic_DNA"/>
</dbReference>
<feature type="region of interest" description="Disordered" evidence="1">
    <location>
        <begin position="1"/>
        <end position="28"/>
    </location>
</feature>
<dbReference type="Proteomes" id="UP000243002">
    <property type="component" value="Unassembled WGS sequence"/>
</dbReference>
<gene>
    <name evidence="3" type="ORF">C7K55_03805</name>
</gene>
<protein>
    <recommendedName>
        <fullName evidence="2">Peptidase C39-like domain-containing protein</fullName>
    </recommendedName>
</protein>
<dbReference type="AlphaFoldDB" id="A0A2P7MZF9"/>
<dbReference type="InterPro" id="IPR039564">
    <property type="entry name" value="Peptidase_C39-like"/>
</dbReference>
<evidence type="ECO:0000259" key="2">
    <source>
        <dbReference type="Pfam" id="PF13529"/>
    </source>
</evidence>
<evidence type="ECO:0000313" key="4">
    <source>
        <dbReference type="Proteomes" id="UP000243002"/>
    </source>
</evidence>
<dbReference type="Pfam" id="PF13529">
    <property type="entry name" value="Peptidase_C39_2"/>
    <property type="match status" value="1"/>
</dbReference>
<reference evidence="3 4" key="1">
    <citation type="journal article" date="2018" name="Environ. Microbiol.">
        <title>Ecological and genomic features of two widespread freshwater picocyanobacteria.</title>
        <authorList>
            <person name="Cabello-Yeves P.J."/>
            <person name="Picazo A."/>
            <person name="Camacho A."/>
            <person name="Callieri C."/>
            <person name="Rosselli R."/>
            <person name="Roda-Garcia J.J."/>
            <person name="Coutinho F.H."/>
            <person name="Rodriguez-Valera F."/>
        </authorList>
    </citation>
    <scope>NUCLEOTIDE SEQUENCE [LARGE SCALE GENOMIC DNA]</scope>
    <source>
        <strain evidence="3 4">Tous</strain>
    </source>
</reference>